<dbReference type="PANTHER" id="PTHR43434">
    <property type="entry name" value="PHOSPHOGLYCOLATE PHOSPHATASE"/>
    <property type="match status" value="1"/>
</dbReference>
<keyword evidence="2" id="KW-1185">Reference proteome</keyword>
<accession>A0ABY6HPK2</accession>
<dbReference type="SUPFAM" id="SSF56784">
    <property type="entry name" value="HAD-like"/>
    <property type="match status" value="1"/>
</dbReference>
<dbReference type="SFLD" id="SFLDS00003">
    <property type="entry name" value="Haloacid_Dehalogenase"/>
    <property type="match status" value="1"/>
</dbReference>
<dbReference type="PANTHER" id="PTHR43434:SF1">
    <property type="entry name" value="PHOSPHOGLYCOLATE PHOSPHATASE"/>
    <property type="match status" value="1"/>
</dbReference>
<keyword evidence="1" id="KW-0378">Hydrolase</keyword>
<dbReference type="InterPro" id="IPR050155">
    <property type="entry name" value="HAD-like_hydrolase_sf"/>
</dbReference>
<proteinExistence type="predicted"/>
<dbReference type="Gene3D" id="3.40.50.1000">
    <property type="entry name" value="HAD superfamily/HAD-like"/>
    <property type="match status" value="1"/>
</dbReference>
<organism evidence="1 2">
    <name type="scientific">Candidatus Lokiarchaeum ossiferum</name>
    <dbReference type="NCBI Taxonomy" id="2951803"/>
    <lineage>
        <taxon>Archaea</taxon>
        <taxon>Promethearchaeati</taxon>
        <taxon>Promethearchaeota</taxon>
        <taxon>Promethearchaeia</taxon>
        <taxon>Promethearchaeales</taxon>
        <taxon>Promethearchaeaceae</taxon>
        <taxon>Candidatus Lokiarchaeum</taxon>
    </lineage>
</organism>
<protein>
    <submittedName>
        <fullName evidence="1">Phosphoglycolate phosphatase</fullName>
        <ecNumber evidence="1">3.1.3.18</ecNumber>
    </submittedName>
</protein>
<dbReference type="InterPro" id="IPR023214">
    <property type="entry name" value="HAD_sf"/>
</dbReference>
<reference evidence="1" key="1">
    <citation type="submission" date="2022-09" db="EMBL/GenBank/DDBJ databases">
        <title>Actin cytoskeleton and complex cell architecture in an #Asgard archaeon.</title>
        <authorList>
            <person name="Ponce Toledo R.I."/>
            <person name="Schleper C."/>
            <person name="Rodrigues Oliveira T."/>
            <person name="Wollweber F."/>
            <person name="Xu J."/>
            <person name="Rittmann S."/>
            <person name="Klingl A."/>
            <person name="Pilhofer M."/>
        </authorList>
    </citation>
    <scope>NUCLEOTIDE SEQUENCE</scope>
    <source>
        <strain evidence="1">B-35</strain>
    </source>
</reference>
<gene>
    <name evidence="1" type="ORF">NEF87_001729</name>
</gene>
<dbReference type="GO" id="GO:0008967">
    <property type="term" value="F:phosphoglycolate phosphatase activity"/>
    <property type="evidence" value="ECO:0007669"/>
    <property type="project" value="UniProtKB-EC"/>
</dbReference>
<dbReference type="InterPro" id="IPR036412">
    <property type="entry name" value="HAD-like_sf"/>
</dbReference>
<dbReference type="InterPro" id="IPR041492">
    <property type="entry name" value="HAD_2"/>
</dbReference>
<sequence>MGLKGLMLDMDGTLIHFQIDYSLARARAREILERYGYPPKFTEKNFVLEMVEIAGKFFQSSLNYSAEKIQMIKKKVDDSVAEIEREASFLARPLNGIEKMLEFAKKSELKLGIITLNTTSNALLSLKNAGLAPYFQSSDLIIGRDRTSRPKPHVAHAHTLLDRMKLAPSDVCLIGDHPSDIETANKVNSRSIAIISEKHPLKEFKTLHSAPQENPSPSIISILQSFIEE</sequence>
<dbReference type="EC" id="3.1.3.18" evidence="1"/>
<dbReference type="EMBL" id="CP104013">
    <property type="protein sequence ID" value="UYP45444.1"/>
    <property type="molecule type" value="Genomic_DNA"/>
</dbReference>
<evidence type="ECO:0000313" key="2">
    <source>
        <dbReference type="Proteomes" id="UP001208689"/>
    </source>
</evidence>
<dbReference type="Gene3D" id="1.10.150.520">
    <property type="match status" value="1"/>
</dbReference>
<evidence type="ECO:0000313" key="1">
    <source>
        <dbReference type="EMBL" id="UYP45444.1"/>
    </source>
</evidence>
<dbReference type="SFLD" id="SFLDG01129">
    <property type="entry name" value="C1.5:_HAD__Beta-PGM__Phosphata"/>
    <property type="match status" value="1"/>
</dbReference>
<name>A0ABY6HPK2_9ARCH</name>
<dbReference type="Pfam" id="PF13419">
    <property type="entry name" value="HAD_2"/>
    <property type="match status" value="1"/>
</dbReference>
<dbReference type="Proteomes" id="UP001208689">
    <property type="component" value="Chromosome"/>
</dbReference>